<reference evidence="1" key="2">
    <citation type="journal article" date="2015" name="Data Brief">
        <title>Shoot transcriptome of the giant reed, Arundo donax.</title>
        <authorList>
            <person name="Barrero R.A."/>
            <person name="Guerrero F.D."/>
            <person name="Moolhuijzen P."/>
            <person name="Goolsby J.A."/>
            <person name="Tidwell J."/>
            <person name="Bellgard S.E."/>
            <person name="Bellgard M.I."/>
        </authorList>
    </citation>
    <scope>NUCLEOTIDE SEQUENCE</scope>
    <source>
        <tissue evidence="1">Shoot tissue taken approximately 20 cm above the soil surface</tissue>
    </source>
</reference>
<accession>A0A0A9FK68</accession>
<sequence>MPREVIGVLGYERRSKGCNKNKNFCVPISLIKWFIEV</sequence>
<protein>
    <submittedName>
        <fullName evidence="1">Uncharacterized protein</fullName>
    </submittedName>
</protein>
<dbReference type="AlphaFoldDB" id="A0A0A9FK68"/>
<evidence type="ECO:0000313" key="1">
    <source>
        <dbReference type="EMBL" id="JAE12727.1"/>
    </source>
</evidence>
<proteinExistence type="predicted"/>
<dbReference type="EMBL" id="GBRH01185169">
    <property type="protein sequence ID" value="JAE12727.1"/>
    <property type="molecule type" value="Transcribed_RNA"/>
</dbReference>
<organism evidence="1">
    <name type="scientific">Arundo donax</name>
    <name type="common">Giant reed</name>
    <name type="synonym">Donax arundinaceus</name>
    <dbReference type="NCBI Taxonomy" id="35708"/>
    <lineage>
        <taxon>Eukaryota</taxon>
        <taxon>Viridiplantae</taxon>
        <taxon>Streptophyta</taxon>
        <taxon>Embryophyta</taxon>
        <taxon>Tracheophyta</taxon>
        <taxon>Spermatophyta</taxon>
        <taxon>Magnoliopsida</taxon>
        <taxon>Liliopsida</taxon>
        <taxon>Poales</taxon>
        <taxon>Poaceae</taxon>
        <taxon>PACMAD clade</taxon>
        <taxon>Arundinoideae</taxon>
        <taxon>Arundineae</taxon>
        <taxon>Arundo</taxon>
    </lineage>
</organism>
<name>A0A0A9FK68_ARUDO</name>
<reference evidence="1" key="1">
    <citation type="submission" date="2014-09" db="EMBL/GenBank/DDBJ databases">
        <authorList>
            <person name="Magalhaes I.L.F."/>
            <person name="Oliveira U."/>
            <person name="Santos F.R."/>
            <person name="Vidigal T.H.D.A."/>
            <person name="Brescovit A.D."/>
            <person name="Santos A.J."/>
        </authorList>
    </citation>
    <scope>NUCLEOTIDE SEQUENCE</scope>
    <source>
        <tissue evidence="1">Shoot tissue taken approximately 20 cm above the soil surface</tissue>
    </source>
</reference>